<evidence type="ECO:0000256" key="1">
    <source>
        <dbReference type="ARBA" id="ARBA00022723"/>
    </source>
</evidence>
<evidence type="ECO:0000313" key="7">
    <source>
        <dbReference type="Proteomes" id="UP000317691"/>
    </source>
</evidence>
<dbReference type="Gene3D" id="3.90.180.10">
    <property type="entry name" value="Medium-chain alcohol dehydrogenases, catalytic domain"/>
    <property type="match status" value="1"/>
</dbReference>
<feature type="domain" description="Enoyl reductase (ER)" evidence="5">
    <location>
        <begin position="15"/>
        <end position="345"/>
    </location>
</feature>
<accession>A0A538TT54</accession>
<evidence type="ECO:0000256" key="3">
    <source>
        <dbReference type="ARBA" id="ARBA00023002"/>
    </source>
</evidence>
<dbReference type="InterPro" id="IPR020843">
    <property type="entry name" value="ER"/>
</dbReference>
<dbReference type="Proteomes" id="UP000317691">
    <property type="component" value="Unassembled WGS sequence"/>
</dbReference>
<dbReference type="AlphaFoldDB" id="A0A538TT54"/>
<organism evidence="6 7">
    <name type="scientific">Eiseniibacteriota bacterium</name>
    <dbReference type="NCBI Taxonomy" id="2212470"/>
    <lineage>
        <taxon>Bacteria</taxon>
        <taxon>Candidatus Eiseniibacteriota</taxon>
    </lineage>
</organism>
<dbReference type="Pfam" id="PF08240">
    <property type="entry name" value="ADH_N"/>
    <property type="match status" value="1"/>
</dbReference>
<dbReference type="EMBL" id="VBOZ01000008">
    <property type="protein sequence ID" value="TMQ66788.1"/>
    <property type="molecule type" value="Genomic_DNA"/>
</dbReference>
<dbReference type="InterPro" id="IPR011032">
    <property type="entry name" value="GroES-like_sf"/>
</dbReference>
<dbReference type="SUPFAM" id="SSF50129">
    <property type="entry name" value="GroES-like"/>
    <property type="match status" value="1"/>
</dbReference>
<gene>
    <name evidence="6" type="ORF">E6K79_01540</name>
</gene>
<dbReference type="SMART" id="SM00829">
    <property type="entry name" value="PKS_ER"/>
    <property type="match status" value="1"/>
</dbReference>
<dbReference type="PANTHER" id="PTHR43401:SF2">
    <property type="entry name" value="L-THREONINE 3-DEHYDROGENASE"/>
    <property type="match status" value="1"/>
</dbReference>
<sequence>MTQGTMWAMEKSAPGPGLTRITAPIPNVGPRDVRIRVTAFAICGTDLHIVEWDRWAESRIKPPLIPGHEFTGIVESVGSEVALVRAGDRVTGETHIYCGLCYACRRGLLHLCKNVQILGVDRQGAFADFVVIPEQNVWKVDPKIPEEIAAVHDPLGNAVHTALAGPVAGLRFAVFGCGPIGCFAVGVLKSAGAAWVAAIDKNPIRLELAEKMGADRLLHVERDAVVRSILDATGGDGVDGMLEMSGSAGALRDGFEVLANGGRVSLLGIPSKPLEIDVAKEIIFRGATVQGINGRWIFDTWYRMEALLLSGKLDIRPVITHVLGWDDFHQAVELQRSGKAGKIVLVRDRK</sequence>
<keyword evidence="2 4" id="KW-0862">Zinc</keyword>
<dbReference type="PROSITE" id="PS00059">
    <property type="entry name" value="ADH_ZINC"/>
    <property type="match status" value="1"/>
</dbReference>
<keyword evidence="3 6" id="KW-0560">Oxidoreductase</keyword>
<keyword evidence="1 4" id="KW-0479">Metal-binding</keyword>
<dbReference type="Gene3D" id="3.40.50.720">
    <property type="entry name" value="NAD(P)-binding Rossmann-like Domain"/>
    <property type="match status" value="1"/>
</dbReference>
<name>A0A538TT54_UNCEI</name>
<evidence type="ECO:0000313" key="6">
    <source>
        <dbReference type="EMBL" id="TMQ66788.1"/>
    </source>
</evidence>
<comment type="caution">
    <text evidence="6">The sequence shown here is derived from an EMBL/GenBank/DDBJ whole genome shotgun (WGS) entry which is preliminary data.</text>
</comment>
<evidence type="ECO:0000259" key="5">
    <source>
        <dbReference type="SMART" id="SM00829"/>
    </source>
</evidence>
<dbReference type="GO" id="GO:0008743">
    <property type="term" value="F:L-threonine 3-dehydrogenase activity"/>
    <property type="evidence" value="ECO:0007669"/>
    <property type="project" value="UniProtKB-EC"/>
</dbReference>
<dbReference type="InterPro" id="IPR036291">
    <property type="entry name" value="NAD(P)-bd_dom_sf"/>
</dbReference>
<reference evidence="6 7" key="1">
    <citation type="journal article" date="2019" name="Nat. Microbiol.">
        <title>Mediterranean grassland soil C-N compound turnover is dependent on rainfall and depth, and is mediated by genomically divergent microorganisms.</title>
        <authorList>
            <person name="Diamond S."/>
            <person name="Andeer P.F."/>
            <person name="Li Z."/>
            <person name="Crits-Christoph A."/>
            <person name="Burstein D."/>
            <person name="Anantharaman K."/>
            <person name="Lane K.R."/>
            <person name="Thomas B.C."/>
            <person name="Pan C."/>
            <person name="Northen T.R."/>
            <person name="Banfield J.F."/>
        </authorList>
    </citation>
    <scope>NUCLEOTIDE SEQUENCE [LARGE SCALE GENOMIC DNA]</scope>
    <source>
        <strain evidence="6">WS_9</strain>
    </source>
</reference>
<dbReference type="SUPFAM" id="SSF51735">
    <property type="entry name" value="NAD(P)-binding Rossmann-fold domains"/>
    <property type="match status" value="1"/>
</dbReference>
<dbReference type="NCBIfam" id="NF003808">
    <property type="entry name" value="PRK05396.1"/>
    <property type="match status" value="1"/>
</dbReference>
<dbReference type="InterPro" id="IPR002328">
    <property type="entry name" value="ADH_Zn_CS"/>
</dbReference>
<dbReference type="GO" id="GO:0008270">
    <property type="term" value="F:zinc ion binding"/>
    <property type="evidence" value="ECO:0007669"/>
    <property type="project" value="InterPro"/>
</dbReference>
<evidence type="ECO:0000256" key="4">
    <source>
        <dbReference type="RuleBase" id="RU361277"/>
    </source>
</evidence>
<dbReference type="InterPro" id="IPR013149">
    <property type="entry name" value="ADH-like_C"/>
</dbReference>
<comment type="cofactor">
    <cofactor evidence="4">
        <name>Zn(2+)</name>
        <dbReference type="ChEBI" id="CHEBI:29105"/>
    </cofactor>
</comment>
<dbReference type="Pfam" id="PF00107">
    <property type="entry name" value="ADH_zinc_N"/>
    <property type="match status" value="1"/>
</dbReference>
<dbReference type="PANTHER" id="PTHR43401">
    <property type="entry name" value="L-THREONINE 3-DEHYDROGENASE"/>
    <property type="match status" value="1"/>
</dbReference>
<protein>
    <submittedName>
        <fullName evidence="6">L-threonine 3-dehydrogenase</fullName>
        <ecNumber evidence="6">1.1.1.103</ecNumber>
    </submittedName>
</protein>
<proteinExistence type="inferred from homology"/>
<dbReference type="InterPro" id="IPR050129">
    <property type="entry name" value="Zn_alcohol_dh"/>
</dbReference>
<dbReference type="InterPro" id="IPR013154">
    <property type="entry name" value="ADH-like_N"/>
</dbReference>
<comment type="similarity">
    <text evidence="4">Belongs to the zinc-containing alcohol dehydrogenase family.</text>
</comment>
<dbReference type="EC" id="1.1.1.103" evidence="6"/>
<evidence type="ECO:0000256" key="2">
    <source>
        <dbReference type="ARBA" id="ARBA00022833"/>
    </source>
</evidence>